<dbReference type="EMBL" id="MN739887">
    <property type="protein sequence ID" value="QHT76037.1"/>
    <property type="molecule type" value="Genomic_DNA"/>
</dbReference>
<sequence>MNNTIYYMIMTHGGIPGKVINDEFVPNTFTLPNEVKYFNKITKVIPGSVNICYNGDSVYMDYYIKTVELLMNKDIVGKELSKQLKKMHSHEDNNYKTYFNSKSKSKTNSKTSSLKKAEYDLLKNKVISFSSIDNLHNKTFINKVFQLNKDKKRFTNDIRVLKQNGGLLYDDDYIMKMYFNNTINMKTLVDFSLKMGYNNIIIIDLSCESLYLADNGKELTSSKVKTFRNMTKDQYWGGKSKTR</sequence>
<evidence type="ECO:0000313" key="1">
    <source>
        <dbReference type="EMBL" id="QHT76037.1"/>
    </source>
</evidence>
<protein>
    <submittedName>
        <fullName evidence="1">Uncharacterized protein</fullName>
    </submittedName>
</protein>
<reference evidence="1" key="1">
    <citation type="journal article" date="2020" name="Nature">
        <title>Giant virus diversity and host interactions through global metagenomics.</title>
        <authorList>
            <person name="Schulz F."/>
            <person name="Roux S."/>
            <person name="Paez-Espino D."/>
            <person name="Jungbluth S."/>
            <person name="Walsh D.A."/>
            <person name="Denef V.J."/>
            <person name="McMahon K.D."/>
            <person name="Konstantinidis K.T."/>
            <person name="Eloe-Fadrosh E.A."/>
            <person name="Kyrpides N.C."/>
            <person name="Woyke T."/>
        </authorList>
    </citation>
    <scope>NUCLEOTIDE SEQUENCE</scope>
    <source>
        <strain evidence="1">GVMAG-M-3300023179-71</strain>
    </source>
</reference>
<dbReference type="AlphaFoldDB" id="A0A6C0H6J9"/>
<proteinExistence type="predicted"/>
<organism evidence="1">
    <name type="scientific">viral metagenome</name>
    <dbReference type="NCBI Taxonomy" id="1070528"/>
    <lineage>
        <taxon>unclassified sequences</taxon>
        <taxon>metagenomes</taxon>
        <taxon>organismal metagenomes</taxon>
    </lineage>
</organism>
<name>A0A6C0H6J9_9ZZZZ</name>
<accession>A0A6C0H6J9</accession>